<evidence type="ECO:0000313" key="3">
    <source>
        <dbReference type="Proteomes" id="UP001284654"/>
    </source>
</evidence>
<evidence type="ECO:0000256" key="1">
    <source>
        <dbReference type="SAM" id="MobiDB-lite"/>
    </source>
</evidence>
<dbReference type="RefSeq" id="WP_168369787.1">
    <property type="nucleotide sequence ID" value="NZ_CP041291.1"/>
</dbReference>
<dbReference type="EMBL" id="JAWJYY010000001">
    <property type="protein sequence ID" value="MDV4314565.1"/>
    <property type="molecule type" value="Genomic_DNA"/>
</dbReference>
<comment type="caution">
    <text evidence="2">The sequence shown here is derived from an EMBL/GenBank/DDBJ whole genome shotgun (WGS) entry which is preliminary data.</text>
</comment>
<accession>A0AAW8Z0B6</accession>
<dbReference type="AlphaFoldDB" id="A0AAW8Z0B6"/>
<feature type="region of interest" description="Disordered" evidence="1">
    <location>
        <begin position="186"/>
        <end position="207"/>
    </location>
</feature>
<organism evidence="2 3">
    <name type="scientific">Acinetobacter indicus</name>
    <dbReference type="NCBI Taxonomy" id="756892"/>
    <lineage>
        <taxon>Bacteria</taxon>
        <taxon>Pseudomonadati</taxon>
        <taxon>Pseudomonadota</taxon>
        <taxon>Gammaproteobacteria</taxon>
        <taxon>Moraxellales</taxon>
        <taxon>Moraxellaceae</taxon>
        <taxon>Acinetobacter</taxon>
    </lineage>
</organism>
<reference evidence="2" key="1">
    <citation type="submission" date="2023-10" db="EMBL/GenBank/DDBJ databases">
        <authorList>
            <person name="Sykes E.M.E."/>
            <person name="Khan I.U.H."/>
            <person name="Kumar A."/>
        </authorList>
    </citation>
    <scope>NUCLEOTIDE SEQUENCE</scope>
    <source>
        <strain evidence="2">IK5</strain>
    </source>
</reference>
<sequence length="445" mass="50950">MNTLEKSRLIKELHDLTGALERHSLSLYETAKAKSRIKSIFVECDQPLFKKQILAYKAQVQPERSAEEFARDTIYARSFRGVFQQVEALEQALYAQPDSGWAILYQPASGWQIWLIPAPARTALLSDWGNLEQVYRWMLQQQHQYRSLHTDLELLNQQNYAATQAFQNTVTARSSVAIEPKEAAQQLKPTKAAPVQPEQQADPVPEAESSARHLLLNQLSCPISELPLDHLPAEKLCRVFLPARPEVMQYADVLVHDAEQAALLKRPGYVAEQINAQGRFIKYLVLFGALDAMQATRFAHAFSQQHEHEIAAIREIDSAVLESQLFALDSLFQCYQHAEQMIWHKEDYYPFIPLQLIHTQKFIQFEETAATLATPLILLKERQKIRLIHGQQRLQLARTEQAYPYILLDRQQGVSWQIIQKVLNHLPAPVDPLRLVQAIQQLTAS</sequence>
<name>A0AAW8Z0B6_9GAMM</name>
<dbReference type="Proteomes" id="UP001284654">
    <property type="component" value="Unassembled WGS sequence"/>
</dbReference>
<evidence type="ECO:0000313" key="2">
    <source>
        <dbReference type="EMBL" id="MDV4314565.1"/>
    </source>
</evidence>
<proteinExistence type="predicted"/>
<protein>
    <submittedName>
        <fullName evidence="2">Uncharacterized protein</fullName>
    </submittedName>
</protein>
<gene>
    <name evidence="2" type="ORF">MSG88_01940</name>
</gene>